<evidence type="ECO:0000313" key="1">
    <source>
        <dbReference type="EMBL" id="KAJ2976239.1"/>
    </source>
</evidence>
<name>A0ACC1NCU2_9HYPO</name>
<keyword evidence="2" id="KW-1185">Reference proteome</keyword>
<protein>
    <submittedName>
        <fullName evidence="1">Uncharacterized protein</fullName>
    </submittedName>
</protein>
<dbReference type="Proteomes" id="UP001143910">
    <property type="component" value="Unassembled WGS sequence"/>
</dbReference>
<evidence type="ECO:0000313" key="2">
    <source>
        <dbReference type="Proteomes" id="UP001143910"/>
    </source>
</evidence>
<comment type="caution">
    <text evidence="1">The sequence shown here is derived from an EMBL/GenBank/DDBJ whole genome shotgun (WGS) entry which is preliminary data.</text>
</comment>
<dbReference type="EMBL" id="JANJQO010000605">
    <property type="protein sequence ID" value="KAJ2976239.1"/>
    <property type="molecule type" value="Genomic_DNA"/>
</dbReference>
<organism evidence="1 2">
    <name type="scientific">Zarea fungicola</name>
    <dbReference type="NCBI Taxonomy" id="93591"/>
    <lineage>
        <taxon>Eukaryota</taxon>
        <taxon>Fungi</taxon>
        <taxon>Dikarya</taxon>
        <taxon>Ascomycota</taxon>
        <taxon>Pezizomycotina</taxon>
        <taxon>Sordariomycetes</taxon>
        <taxon>Hypocreomycetidae</taxon>
        <taxon>Hypocreales</taxon>
        <taxon>Cordycipitaceae</taxon>
        <taxon>Zarea</taxon>
    </lineage>
</organism>
<accession>A0ACC1NCU2</accession>
<gene>
    <name evidence="1" type="ORF">NQ176_g5064</name>
</gene>
<reference evidence="1" key="1">
    <citation type="submission" date="2022-08" db="EMBL/GenBank/DDBJ databases">
        <title>Genome Sequence of Lecanicillium fungicola.</title>
        <authorList>
            <person name="Buettner E."/>
        </authorList>
    </citation>
    <scope>NUCLEOTIDE SEQUENCE</scope>
    <source>
        <strain evidence="1">Babe33</strain>
    </source>
</reference>
<sequence>MTFGPAGWVSVAEIIFYVPTLIAAFVVCSRHGWSRASGWYYTIFMCVVRLAGATAQLLSYSNHSDVVIRAVIILDSIGMSPLLFATLGVLSRLLLGSADWVISRQEFRFGVREFRLLQLVITLGLILSIVGGTSTSTSGNGTMTVSSTSKAGVGLYIAAFAGVTLIALVSVGYRNIVPRQESQILTAVSIAWPFILVRLAYSVLAAFSHDRSFSIATGSIAIHTGMTVIEEFMVVVIYLFLGFKLQKLGPEQQGEVTNRQWKSRR</sequence>
<proteinExistence type="predicted"/>